<dbReference type="Gene3D" id="3.90.280.10">
    <property type="entry name" value="PEBP-like"/>
    <property type="match status" value="1"/>
</dbReference>
<accession>A0A517LEI5</accession>
<organism evidence="2 3">
    <name type="scientific">Venturia effusa</name>
    <dbReference type="NCBI Taxonomy" id="50376"/>
    <lineage>
        <taxon>Eukaryota</taxon>
        <taxon>Fungi</taxon>
        <taxon>Dikarya</taxon>
        <taxon>Ascomycota</taxon>
        <taxon>Pezizomycotina</taxon>
        <taxon>Dothideomycetes</taxon>
        <taxon>Pleosporomycetidae</taxon>
        <taxon>Venturiales</taxon>
        <taxon>Venturiaceae</taxon>
        <taxon>Venturia</taxon>
    </lineage>
</organism>
<dbReference type="OrthoDB" id="440553at2759"/>
<dbReference type="InterPro" id="IPR035810">
    <property type="entry name" value="PEBP_euk"/>
</dbReference>
<dbReference type="SUPFAM" id="SSF49777">
    <property type="entry name" value="PEBP-like"/>
    <property type="match status" value="1"/>
</dbReference>
<name>A0A517LEI5_9PEZI</name>
<evidence type="ECO:0008006" key="4">
    <source>
        <dbReference type="Google" id="ProtNLM"/>
    </source>
</evidence>
<dbReference type="InterPro" id="IPR036610">
    <property type="entry name" value="PEBP-like_sf"/>
</dbReference>
<dbReference type="CDD" id="cd00866">
    <property type="entry name" value="PEBP_euk"/>
    <property type="match status" value="1"/>
</dbReference>
<evidence type="ECO:0000313" key="2">
    <source>
        <dbReference type="EMBL" id="QDS74057.1"/>
    </source>
</evidence>
<reference evidence="2 3" key="1">
    <citation type="submission" date="2019-07" db="EMBL/GenBank/DDBJ databases">
        <title>Finished genome of Venturia effusa.</title>
        <authorList>
            <person name="Young C.A."/>
            <person name="Cox M.P."/>
            <person name="Ganley A.R.D."/>
            <person name="David W.J."/>
        </authorList>
    </citation>
    <scope>NUCLEOTIDE SEQUENCE [LARGE SCALE GENOMIC DNA]</scope>
    <source>
        <strain evidence="3">albino</strain>
    </source>
</reference>
<dbReference type="STRING" id="50376.A0A517LEI5"/>
<dbReference type="EMBL" id="CP042194">
    <property type="protein sequence ID" value="QDS74057.1"/>
    <property type="molecule type" value="Genomic_DNA"/>
</dbReference>
<keyword evidence="3" id="KW-1185">Reference proteome</keyword>
<dbReference type="AlphaFoldDB" id="A0A517LEI5"/>
<keyword evidence="1" id="KW-0732">Signal</keyword>
<gene>
    <name evidence="2" type="ORF">FKW77_009323</name>
</gene>
<evidence type="ECO:0000313" key="3">
    <source>
        <dbReference type="Proteomes" id="UP000316270"/>
    </source>
</evidence>
<feature type="chain" id="PRO_5021907243" description="Phosphatidylethanolamine-binding protein" evidence="1">
    <location>
        <begin position="21"/>
        <end position="245"/>
    </location>
</feature>
<feature type="signal peptide" evidence="1">
    <location>
        <begin position="1"/>
        <end position="20"/>
    </location>
</feature>
<proteinExistence type="predicted"/>
<sequence>MHHFSLAFAALQALIALTIAQTPPVFQPPVYQPLYITYRTGTVKPPGQAVQTAKPPTISIPPNMVSETSKGLLIMLNINYPHSHDVKRMHHLHWLSHDISLSEEVLNIPNINGTTPLPYHQPTKQFLGDTAHIYTFLLYHQPSNFTLNSTYQINMAEKRMGHHLGLWTKEKIPNGFNITAFELDNGLQTPVAASYFSVFRKSLPPLLEWQEARMRKLIQDVTLGEGTVLSQEEIEWGIMREGLGW</sequence>
<dbReference type="Proteomes" id="UP000316270">
    <property type="component" value="Chromosome 10"/>
</dbReference>
<evidence type="ECO:0000256" key="1">
    <source>
        <dbReference type="SAM" id="SignalP"/>
    </source>
</evidence>
<protein>
    <recommendedName>
        <fullName evidence="4">Phosphatidylethanolamine-binding protein</fullName>
    </recommendedName>
</protein>